<accession>A0ACC6P5G6</accession>
<dbReference type="EMBL" id="JAWDIE010000028">
    <property type="protein sequence ID" value="MEJ7139436.1"/>
    <property type="molecule type" value="Genomic_DNA"/>
</dbReference>
<organism evidence="1 2">
    <name type="scientific">Amphibiibacter pelophylacis</name>
    <dbReference type="NCBI Taxonomy" id="1799477"/>
    <lineage>
        <taxon>Bacteria</taxon>
        <taxon>Pseudomonadati</taxon>
        <taxon>Pseudomonadota</taxon>
        <taxon>Betaproteobacteria</taxon>
        <taxon>Burkholderiales</taxon>
        <taxon>Sphaerotilaceae</taxon>
        <taxon>Amphibiibacter</taxon>
    </lineage>
</organism>
<evidence type="ECO:0000313" key="1">
    <source>
        <dbReference type="EMBL" id="MEJ7139436.1"/>
    </source>
</evidence>
<evidence type="ECO:0000313" key="2">
    <source>
        <dbReference type="Proteomes" id="UP001364695"/>
    </source>
</evidence>
<gene>
    <name evidence="1" type="ORF">RV045_13505</name>
</gene>
<name>A0ACC6P5G6_9BURK</name>
<comment type="caution">
    <text evidence="1">The sequence shown here is derived from an EMBL/GenBank/DDBJ whole genome shotgun (WGS) entry which is preliminary data.</text>
</comment>
<reference evidence="1" key="1">
    <citation type="submission" date="2023-10" db="EMBL/GenBank/DDBJ databases">
        <title>Amphibacter perezi, gen. nov., sp. nov. a novel taxa of the family Comamonadaceae, class Betaproteobacteria isolated from the skin microbiota of Pelophylax perezi from different populations.</title>
        <authorList>
            <person name="Costa S."/>
            <person name="Proenca D.N."/>
            <person name="Lopes I."/>
            <person name="Morais P.V."/>
        </authorList>
    </citation>
    <scope>NUCLEOTIDE SEQUENCE</scope>
    <source>
        <strain evidence="1">SL12-8</strain>
    </source>
</reference>
<protein>
    <submittedName>
        <fullName evidence="1">Prepilin-type N-terminal cleavage/methylation domain-containing protein</fullName>
    </submittedName>
</protein>
<keyword evidence="2" id="KW-1185">Reference proteome</keyword>
<proteinExistence type="predicted"/>
<dbReference type="Proteomes" id="UP001364695">
    <property type="component" value="Unassembled WGS sequence"/>
</dbReference>
<feature type="non-terminal residue" evidence="1">
    <location>
        <position position="136"/>
    </location>
</feature>
<sequence>MRHPAFRRKARGFSLIEALITVAVFSIGLLGVAMTQYTALREQRNAQDFGSANEGMGYIAERMHINSAALDTPGSYTLTLAGTRNCTDDPNPSDPQEKQDIVRWQQMLCNAFGPGNVQAALQPVRDQPKARWAMVV</sequence>